<proteinExistence type="predicted"/>
<keyword evidence="3" id="KW-1185">Reference proteome</keyword>
<dbReference type="PANTHER" id="PTHR34595:SF7">
    <property type="entry name" value="SLL1039 PROTEIN"/>
    <property type="match status" value="1"/>
</dbReference>
<evidence type="ECO:0000313" key="2">
    <source>
        <dbReference type="EMBL" id="MBD5782563.1"/>
    </source>
</evidence>
<evidence type="ECO:0000259" key="1">
    <source>
        <dbReference type="Pfam" id="PF14403"/>
    </source>
</evidence>
<dbReference type="InterPro" id="IPR051680">
    <property type="entry name" value="ATP-dep_Glu-Cys_Ligase-2"/>
</dbReference>
<dbReference type="Gene3D" id="3.40.50.11290">
    <property type="match status" value="1"/>
</dbReference>
<dbReference type="Proteomes" id="UP000622317">
    <property type="component" value="Unassembled WGS sequence"/>
</dbReference>
<dbReference type="InterPro" id="IPR025841">
    <property type="entry name" value="CP_ATPgrasp_2"/>
</dbReference>
<evidence type="ECO:0000313" key="3">
    <source>
        <dbReference type="Proteomes" id="UP000622317"/>
    </source>
</evidence>
<accession>A0A927IK76</accession>
<comment type="caution">
    <text evidence="2">The sequence shown here is derived from an EMBL/GenBank/DDBJ whole genome shotgun (WGS) entry which is preliminary data.</text>
</comment>
<dbReference type="RefSeq" id="WP_191619635.1">
    <property type="nucleotide sequence ID" value="NZ_JACYFG010000061.1"/>
</dbReference>
<dbReference type="PIRSF" id="PIRSF005522">
    <property type="entry name" value="UCP005522"/>
    <property type="match status" value="1"/>
</dbReference>
<gene>
    <name evidence="2" type="ORF">IEN85_23895</name>
</gene>
<sequence>MQIKYDTESFFDEMFDENGRPRPHYKNFVDRFSELTESEFNRKREAVNLSFLQQGITFTVYGNQESTERIFPFDMIPRIIADSEWKQMARGLEQRIQALNLFLKDVYHEQKIVKDGVVPAEILNSSKHFRKEIVGLDVPRDIYVHICGTDLIRDNKGEYLVLEDNGRCPSGVSYMIENRQAMKRAFPRFFPKAGVRSVLDYPEKLLSALQYIAPQGKANPTVAVLTPGVYNSAYFEHCFLARQMGVEIVEGRDLVVESDDCVYMRTTEGLKQVDVLYRRIDDDFIDPEVFRKDSLLGVPGLVRAYKKGNIGLANALGTGVADDKVMYCFVPDMIKYYLGEDAILNNVQTWLPYRKADLDYVLANADKLVIKAANEAGGYGMLIGPHATKAEVEEFKAKVKAAPREFIAQTPISLSRHPTYCDEGFGGRHIDLRPYIICGEKTQIIPGGLTRVALKKGSLVVNSSQGGGSKDTWVLYSDE</sequence>
<dbReference type="EMBL" id="JACYFG010000061">
    <property type="protein sequence ID" value="MBD5782563.1"/>
    <property type="molecule type" value="Genomic_DNA"/>
</dbReference>
<organism evidence="2 3">
    <name type="scientific">Pelagicoccus enzymogenes</name>
    <dbReference type="NCBI Taxonomy" id="2773457"/>
    <lineage>
        <taxon>Bacteria</taxon>
        <taxon>Pseudomonadati</taxon>
        <taxon>Verrucomicrobiota</taxon>
        <taxon>Opitutia</taxon>
        <taxon>Puniceicoccales</taxon>
        <taxon>Pelagicoccaceae</taxon>
        <taxon>Pelagicoccus</taxon>
    </lineage>
</organism>
<reference evidence="2" key="1">
    <citation type="submission" date="2020-09" db="EMBL/GenBank/DDBJ databases">
        <title>Pelagicoccus enzymogenes sp. nov. with an EPS production, isolated from marine sediment.</title>
        <authorList>
            <person name="Feng X."/>
        </authorList>
    </citation>
    <scope>NUCLEOTIDE SEQUENCE</scope>
    <source>
        <strain evidence="2">NFK12</strain>
    </source>
</reference>
<dbReference type="Pfam" id="PF14403">
    <property type="entry name" value="CP_ATPgrasp_2"/>
    <property type="match status" value="1"/>
</dbReference>
<dbReference type="SUPFAM" id="SSF56059">
    <property type="entry name" value="Glutathione synthetase ATP-binding domain-like"/>
    <property type="match status" value="1"/>
</dbReference>
<dbReference type="PANTHER" id="PTHR34595">
    <property type="entry name" value="BLR5612 PROTEIN"/>
    <property type="match status" value="1"/>
</dbReference>
<dbReference type="Gene3D" id="3.30.1490.270">
    <property type="match status" value="1"/>
</dbReference>
<dbReference type="InterPro" id="IPR016450">
    <property type="entry name" value="UCP005522"/>
</dbReference>
<name>A0A927IK76_9BACT</name>
<dbReference type="AlphaFoldDB" id="A0A927IK76"/>
<feature type="domain" description="Circularly permuted ATP-grasp type 2" evidence="1">
    <location>
        <begin position="77"/>
        <end position="453"/>
    </location>
</feature>
<protein>
    <submittedName>
        <fullName evidence="2">Circularly permuted type 2 ATP-grasp protein</fullName>
    </submittedName>
</protein>